<reference evidence="1 2" key="1">
    <citation type="submission" date="2018-11" db="EMBL/GenBank/DDBJ databases">
        <title>Whole genome sequence of Streptomyces chrestomyceticus NBRC 13444(T).</title>
        <authorList>
            <person name="Komaki H."/>
            <person name="Tamura T."/>
        </authorList>
    </citation>
    <scope>NUCLEOTIDE SEQUENCE [LARGE SCALE GENOMIC DNA]</scope>
    <source>
        <strain evidence="1 2">NBRC 13444</strain>
    </source>
</reference>
<dbReference type="AlphaFoldDB" id="A0A7U9KZC6"/>
<proteinExistence type="predicted"/>
<dbReference type="EMBL" id="BHZC01000001">
    <property type="protein sequence ID" value="GCD38174.1"/>
    <property type="molecule type" value="Genomic_DNA"/>
</dbReference>
<name>A0A7U9KZC6_9ACTN</name>
<protein>
    <submittedName>
        <fullName evidence="1">Transcriptional regulator</fullName>
    </submittedName>
</protein>
<comment type="caution">
    <text evidence="1">The sequence shown here is derived from an EMBL/GenBank/DDBJ whole genome shotgun (WGS) entry which is preliminary data.</text>
</comment>
<dbReference type="Proteomes" id="UP000287830">
    <property type="component" value="Unassembled WGS sequence"/>
</dbReference>
<evidence type="ECO:0000313" key="1">
    <source>
        <dbReference type="EMBL" id="GCD38174.1"/>
    </source>
</evidence>
<evidence type="ECO:0000313" key="2">
    <source>
        <dbReference type="Proteomes" id="UP000287830"/>
    </source>
</evidence>
<accession>A0A7U9KZC6</accession>
<gene>
    <name evidence="1" type="ORF">OEIGOIKO_05985</name>
</gene>
<organism evidence="1 2">
    <name type="scientific">Streptomyces chrestomyceticus JCM 4735</name>
    <dbReference type="NCBI Taxonomy" id="1306181"/>
    <lineage>
        <taxon>Bacteria</taxon>
        <taxon>Bacillati</taxon>
        <taxon>Actinomycetota</taxon>
        <taxon>Actinomycetes</taxon>
        <taxon>Kitasatosporales</taxon>
        <taxon>Streptomycetaceae</taxon>
        <taxon>Streptomyces</taxon>
    </lineage>
</organism>
<sequence length="337" mass="36664">MSPEIPSDLRCHLMPPVGLVDALGPPEEGVLRSALLQDIAEAHALYQADRYDSVALRLPGILSAAGGSVRTADGDDQRRQALATRARALFLAGKYLTQVRQYDLAYQALASGIRDAREAEAKPTAAVGVIGMCWLLLRQDRFAECADLASDTADAVEPRISKATPEELAVWGELLLRVAAAAVRDNRKAEAKDARRMAATAAQAIGREHIDFRTHWGPFGPATAEIKVIEDLSLKGDARGVLRRADTGPLHPDSLKAYGTPTSNAWGRYRLDVAQAHSLTGAHHDAIGELMGIYRSHPEWMRHQPMARRVLEKVLKTRTRTPTKGMRTLAAHLGVDG</sequence>